<dbReference type="AlphaFoldDB" id="A0A6H5GQE5"/>
<comment type="similarity">
    <text evidence="2">Belongs to the VPS52 family.</text>
</comment>
<organism evidence="9 10">
    <name type="scientific">Nesidiocoris tenuis</name>
    <dbReference type="NCBI Taxonomy" id="355587"/>
    <lineage>
        <taxon>Eukaryota</taxon>
        <taxon>Metazoa</taxon>
        <taxon>Ecdysozoa</taxon>
        <taxon>Arthropoda</taxon>
        <taxon>Hexapoda</taxon>
        <taxon>Insecta</taxon>
        <taxon>Pterygota</taxon>
        <taxon>Neoptera</taxon>
        <taxon>Paraneoptera</taxon>
        <taxon>Hemiptera</taxon>
        <taxon>Heteroptera</taxon>
        <taxon>Panheteroptera</taxon>
        <taxon>Cimicomorpha</taxon>
        <taxon>Miridae</taxon>
        <taxon>Dicyphina</taxon>
        <taxon>Nesidiocoris</taxon>
    </lineage>
</organism>
<dbReference type="Proteomes" id="UP000479000">
    <property type="component" value="Unassembled WGS sequence"/>
</dbReference>
<keyword evidence="6" id="KW-0333">Golgi apparatus</keyword>
<proteinExistence type="inferred from homology"/>
<evidence type="ECO:0000256" key="3">
    <source>
        <dbReference type="ARBA" id="ARBA00017083"/>
    </source>
</evidence>
<evidence type="ECO:0000256" key="5">
    <source>
        <dbReference type="ARBA" id="ARBA00022927"/>
    </source>
</evidence>
<dbReference type="InterPro" id="IPR048319">
    <property type="entry name" value="Vps52_CC"/>
</dbReference>
<accession>A0A6H5GQE5</accession>
<dbReference type="GO" id="GO:0015031">
    <property type="term" value="P:protein transport"/>
    <property type="evidence" value="ECO:0007669"/>
    <property type="project" value="UniProtKB-KW"/>
</dbReference>
<dbReference type="PANTHER" id="PTHR14190:SF7">
    <property type="entry name" value="VACUOLAR PROTEIN SORTING-ASSOCIATED PROTEIN 52 HOMOLOG"/>
    <property type="match status" value="1"/>
</dbReference>
<dbReference type="GO" id="GO:0000938">
    <property type="term" value="C:GARP complex"/>
    <property type="evidence" value="ECO:0007669"/>
    <property type="project" value="TreeGrafter"/>
</dbReference>
<dbReference type="GO" id="GO:0007041">
    <property type="term" value="P:lysosomal transport"/>
    <property type="evidence" value="ECO:0007669"/>
    <property type="project" value="TreeGrafter"/>
</dbReference>
<dbReference type="GO" id="GO:0032456">
    <property type="term" value="P:endocytic recycling"/>
    <property type="evidence" value="ECO:0007669"/>
    <property type="project" value="TreeGrafter"/>
</dbReference>
<dbReference type="Pfam" id="PF04129">
    <property type="entry name" value="Vps52_CC"/>
    <property type="match status" value="1"/>
</dbReference>
<evidence type="ECO:0000256" key="2">
    <source>
        <dbReference type="ARBA" id="ARBA00008180"/>
    </source>
</evidence>
<sequence length="664" mass="75944">MNIPSNLPEVDLENHLEDEEVKEVLRSGTDLRQYSQQIEEQLKDVENESIRDYIKESQNIVSLHNQILACDEILETMENMLVGFKSDLGSISSEIVYLQKKSVVMSQQLHNRQAVRGQLSQFIDDIAVPESLITGIMDTPATDKEFMNHLKVLNHKISFVKEQGAKNVKCCNDVVDVLEHLKIKAVTKIRAALLEHISKLRKATANYQIPQNAMLKYTFLFEFAYANERTVASDVCSEYIDTMGKIYFSYFKSYSSHLTKLIYENAATKDDLMGNDDSGSRGLFHKSSLKQKNTLFTIGSRAEVLTSQLEAPIIVPHAALKANQRFPYEALFRTEQYALVDNACREFLFITEFFGFKGKIALDVFSQILGRTLSLFVKNLETYVATSFDTISLYLCVQLVLRYQMLCHKRAVPALDSYWDTLQSILWPRIEYVFRLNIQSVKDCDVMKSETELRPHYIARRYAEFSGAMVSISETYPSEMVTRLLAQLLEEVELFLLRAAGVYGLRSQQLIFLINNYDMILGVLTEKAGENCKEVGTIRKLLQNYSTEFVEEVLSPHFGGIIQYVKEVEPNGEDADFIKKQEDKALHLTEMFSARWKDAIAAMSKEMLSSFPNLVTGSSLLQMALARLLQVYEKFLKLVTPSVRAKLVNIHLVKVEIKKYKNNF</sequence>
<keyword evidence="10" id="KW-1185">Reference proteome</keyword>
<dbReference type="InterPro" id="IPR048361">
    <property type="entry name" value="Vps52_C"/>
</dbReference>
<evidence type="ECO:0000256" key="1">
    <source>
        <dbReference type="ARBA" id="ARBA00004601"/>
    </source>
</evidence>
<evidence type="ECO:0000256" key="6">
    <source>
        <dbReference type="ARBA" id="ARBA00023034"/>
    </source>
</evidence>
<evidence type="ECO:0000259" key="8">
    <source>
        <dbReference type="Pfam" id="PF20655"/>
    </source>
</evidence>
<dbReference type="OrthoDB" id="19482at2759"/>
<dbReference type="GO" id="GO:0006896">
    <property type="term" value="P:Golgi to vacuole transport"/>
    <property type="evidence" value="ECO:0007669"/>
    <property type="project" value="TreeGrafter"/>
</dbReference>
<evidence type="ECO:0000256" key="4">
    <source>
        <dbReference type="ARBA" id="ARBA00022448"/>
    </source>
</evidence>
<gene>
    <name evidence="9" type="ORF">NTEN_LOCUS11189</name>
</gene>
<name>A0A6H5GQE5_9HEMI</name>
<dbReference type="PANTHER" id="PTHR14190">
    <property type="entry name" value="SUPPRESSOR OF ACTIN MUTATIONS 2/VACUOLAR PROTEIN SORTING 52"/>
    <property type="match status" value="1"/>
</dbReference>
<dbReference type="Pfam" id="PF20655">
    <property type="entry name" value="Vps52_C"/>
    <property type="match status" value="1"/>
</dbReference>
<reference evidence="9 10" key="1">
    <citation type="submission" date="2020-02" db="EMBL/GenBank/DDBJ databases">
        <authorList>
            <person name="Ferguson B K."/>
        </authorList>
    </citation>
    <scope>NUCLEOTIDE SEQUENCE [LARGE SCALE GENOMIC DNA]</scope>
</reference>
<keyword evidence="4" id="KW-0813">Transport</keyword>
<keyword evidence="5" id="KW-0653">Protein transport</keyword>
<comment type="subcellular location">
    <subcellularLocation>
        <location evidence="1">Golgi apparatus</location>
        <location evidence="1">trans-Golgi network</location>
    </subcellularLocation>
</comment>
<dbReference type="GO" id="GO:0019905">
    <property type="term" value="F:syntaxin binding"/>
    <property type="evidence" value="ECO:0007669"/>
    <property type="project" value="TreeGrafter"/>
</dbReference>
<protein>
    <recommendedName>
        <fullName evidence="3">Vacuolar protein sorting-associated protein 52 homolog</fullName>
    </recommendedName>
</protein>
<dbReference type="GO" id="GO:0005829">
    <property type="term" value="C:cytosol"/>
    <property type="evidence" value="ECO:0007669"/>
    <property type="project" value="GOC"/>
</dbReference>
<feature type="domain" description="Vps52 C-terminal" evidence="8">
    <location>
        <begin position="241"/>
        <end position="550"/>
    </location>
</feature>
<dbReference type="EMBL" id="CADCXU010016589">
    <property type="protein sequence ID" value="CAB0005712.1"/>
    <property type="molecule type" value="Genomic_DNA"/>
</dbReference>
<evidence type="ECO:0000259" key="7">
    <source>
        <dbReference type="Pfam" id="PF04129"/>
    </source>
</evidence>
<feature type="domain" description="Vps52 coiled-coil" evidence="7">
    <location>
        <begin position="52"/>
        <end position="223"/>
    </location>
</feature>
<dbReference type="InterPro" id="IPR007258">
    <property type="entry name" value="Vps52"/>
</dbReference>
<evidence type="ECO:0000313" key="9">
    <source>
        <dbReference type="EMBL" id="CAB0005712.1"/>
    </source>
</evidence>
<evidence type="ECO:0000313" key="10">
    <source>
        <dbReference type="Proteomes" id="UP000479000"/>
    </source>
</evidence>
<dbReference type="GO" id="GO:0042147">
    <property type="term" value="P:retrograde transport, endosome to Golgi"/>
    <property type="evidence" value="ECO:0007669"/>
    <property type="project" value="TreeGrafter"/>
</dbReference>